<dbReference type="InterPro" id="IPR002818">
    <property type="entry name" value="DJ-1/PfpI"/>
</dbReference>
<dbReference type="GO" id="GO:0043565">
    <property type="term" value="F:sequence-specific DNA binding"/>
    <property type="evidence" value="ECO:0007669"/>
    <property type="project" value="InterPro"/>
</dbReference>
<evidence type="ECO:0000313" key="5">
    <source>
        <dbReference type="EMBL" id="AXV06346.1"/>
    </source>
</evidence>
<proteinExistence type="predicted"/>
<dbReference type="EMBL" id="CP031165">
    <property type="protein sequence ID" value="AXV06346.1"/>
    <property type="molecule type" value="Genomic_DNA"/>
</dbReference>
<dbReference type="PROSITE" id="PS01124">
    <property type="entry name" value="HTH_ARAC_FAMILY_2"/>
    <property type="match status" value="1"/>
</dbReference>
<dbReference type="InterPro" id="IPR018062">
    <property type="entry name" value="HTH_AraC-typ_CS"/>
</dbReference>
<gene>
    <name evidence="5" type="ORF">DVS28_a1655</name>
</gene>
<dbReference type="PANTHER" id="PTHR43130:SF3">
    <property type="entry name" value="HTH-TYPE TRANSCRIPTIONAL REGULATOR RV1931C"/>
    <property type="match status" value="1"/>
</dbReference>
<evidence type="ECO:0000259" key="4">
    <source>
        <dbReference type="PROSITE" id="PS01124"/>
    </source>
</evidence>
<reference evidence="5 6" key="1">
    <citation type="submission" date="2018-09" db="EMBL/GenBank/DDBJ databases">
        <title>Complete genome sequence of Euzebya sp. DY32-46 isolated from seawater of Pacific Ocean.</title>
        <authorList>
            <person name="Xu L."/>
            <person name="Wu Y.-H."/>
            <person name="Xu X.-W."/>
        </authorList>
    </citation>
    <scope>NUCLEOTIDE SEQUENCE [LARGE SCALE GENOMIC DNA]</scope>
    <source>
        <strain evidence="5 6">DY32-46</strain>
    </source>
</reference>
<name>A0A346XVU9_9ACTN</name>
<dbReference type="InterPro" id="IPR052158">
    <property type="entry name" value="INH-QAR"/>
</dbReference>
<sequence>MWRDVNYRQHHATFGGWDRPGPGGGLMRDRPNDRLAILAYDHLKTFEFGIAVELFALDRPEVGCFYDVTVAAVTPGPLQATGGFVVTAEHGLDDARGAGTLVVPGWPMDNGPLADPVRQLLRDTVAAGGRVVGICSGTWAVAAAGLLDGRRATTHWLFAEGLARRFPRVQVDPDVLFVDEGDVLTSAGSAAGIDAGLHLIRHDWGGHVAATIARRMVMPPHRDGGQAQYVSPPPRQAEDWLAGLQDWVVGNLDRPLALTDLAGRVGVSPRTLTRRFEQSLGTSPGRWLVQQRLARAQELLLVDDASVEQVARSVGFGAAVTLRHHFRRQLGTTPTAYRSRFGT</sequence>
<keyword evidence="2" id="KW-0238">DNA-binding</keyword>
<dbReference type="SMART" id="SM00342">
    <property type="entry name" value="HTH_ARAC"/>
    <property type="match status" value="1"/>
</dbReference>
<dbReference type="InterPro" id="IPR029062">
    <property type="entry name" value="Class_I_gatase-like"/>
</dbReference>
<dbReference type="SUPFAM" id="SSF52317">
    <property type="entry name" value="Class I glutamine amidotransferase-like"/>
    <property type="match status" value="1"/>
</dbReference>
<dbReference type="GO" id="GO:0003700">
    <property type="term" value="F:DNA-binding transcription factor activity"/>
    <property type="evidence" value="ECO:0007669"/>
    <property type="project" value="InterPro"/>
</dbReference>
<dbReference type="SUPFAM" id="SSF46689">
    <property type="entry name" value="Homeodomain-like"/>
    <property type="match status" value="2"/>
</dbReference>
<evidence type="ECO:0000256" key="3">
    <source>
        <dbReference type="ARBA" id="ARBA00023163"/>
    </source>
</evidence>
<dbReference type="Pfam" id="PF12833">
    <property type="entry name" value="HTH_18"/>
    <property type="match status" value="1"/>
</dbReference>
<dbReference type="Gene3D" id="3.40.50.880">
    <property type="match status" value="1"/>
</dbReference>
<dbReference type="Gene3D" id="1.10.10.60">
    <property type="entry name" value="Homeodomain-like"/>
    <property type="match status" value="1"/>
</dbReference>
<evidence type="ECO:0000256" key="1">
    <source>
        <dbReference type="ARBA" id="ARBA00023015"/>
    </source>
</evidence>
<dbReference type="AlphaFoldDB" id="A0A346XVU9"/>
<dbReference type="PANTHER" id="PTHR43130">
    <property type="entry name" value="ARAC-FAMILY TRANSCRIPTIONAL REGULATOR"/>
    <property type="match status" value="1"/>
</dbReference>
<keyword evidence="6" id="KW-1185">Reference proteome</keyword>
<dbReference type="KEGG" id="euz:DVS28_a1655"/>
<dbReference type="InterPro" id="IPR009057">
    <property type="entry name" value="Homeodomain-like_sf"/>
</dbReference>
<dbReference type="Proteomes" id="UP000264006">
    <property type="component" value="Chromosome"/>
</dbReference>
<dbReference type="PROSITE" id="PS00041">
    <property type="entry name" value="HTH_ARAC_FAMILY_1"/>
    <property type="match status" value="1"/>
</dbReference>
<dbReference type="Pfam" id="PF01965">
    <property type="entry name" value="DJ-1_PfpI"/>
    <property type="match status" value="1"/>
</dbReference>
<feature type="domain" description="HTH araC/xylS-type" evidence="4">
    <location>
        <begin position="242"/>
        <end position="340"/>
    </location>
</feature>
<protein>
    <submittedName>
        <fullName evidence="5">Transcriptional regulator, AraC family</fullName>
    </submittedName>
</protein>
<evidence type="ECO:0000313" key="6">
    <source>
        <dbReference type="Proteomes" id="UP000264006"/>
    </source>
</evidence>
<dbReference type="CDD" id="cd03137">
    <property type="entry name" value="GATase1_AraC_1"/>
    <property type="match status" value="1"/>
</dbReference>
<dbReference type="InterPro" id="IPR018060">
    <property type="entry name" value="HTH_AraC"/>
</dbReference>
<organism evidence="5 6">
    <name type="scientific">Euzebya pacifica</name>
    <dbReference type="NCBI Taxonomy" id="1608957"/>
    <lineage>
        <taxon>Bacteria</taxon>
        <taxon>Bacillati</taxon>
        <taxon>Actinomycetota</taxon>
        <taxon>Nitriliruptoria</taxon>
        <taxon>Euzebyales</taxon>
    </lineage>
</organism>
<keyword evidence="3" id="KW-0804">Transcription</keyword>
<evidence type="ECO:0000256" key="2">
    <source>
        <dbReference type="ARBA" id="ARBA00023125"/>
    </source>
</evidence>
<keyword evidence="1" id="KW-0805">Transcription regulation</keyword>
<accession>A0A346XVU9</accession>